<keyword evidence="8 9" id="KW-0472">Membrane</keyword>
<proteinExistence type="inferred from homology"/>
<dbReference type="PANTHER" id="PTHR45624:SF31">
    <property type="entry name" value="MITOCHONDRIAL ORNITHINE TRANSPORTER 1"/>
    <property type="match status" value="1"/>
</dbReference>
<evidence type="ECO:0000256" key="5">
    <source>
        <dbReference type="ARBA" id="ARBA00022737"/>
    </source>
</evidence>
<evidence type="ECO:0000256" key="4">
    <source>
        <dbReference type="ARBA" id="ARBA00022692"/>
    </source>
</evidence>
<accession>A0A316VNP2</accession>
<keyword evidence="4 9" id="KW-0812">Transmembrane</keyword>
<dbReference type="PANTHER" id="PTHR45624">
    <property type="entry name" value="MITOCHONDRIAL BASIC AMINO ACIDS TRANSPORTER-RELATED"/>
    <property type="match status" value="1"/>
</dbReference>
<evidence type="ECO:0000256" key="3">
    <source>
        <dbReference type="ARBA" id="ARBA00022448"/>
    </source>
</evidence>
<sequence length="276" mass="28782">MPLLGASFENATLFVTYNSTQSLIRYLSGQSDASTSAAGTTLPPLSMFQLGIAAAAAGAATSYVLTPIELIKCRMQVQMIAKEQAALTTTSASGGPASASASASAAIRSLPGPVTLARQVIASEGITGLWLGQTGTLLRETGGGIAWFLAFEATCREFLARRSRTNRPDQKSDLSSLELVTAGAAAGIGYNVILFPADCIKSTIQTEKELKPNQPIAGFLETGTRIYRQRGIRGLYAGCGITCLRSAPSSGESHGFGSMQLRGAALSARQRRGPKS</sequence>
<comment type="similarity">
    <text evidence="2 10">Belongs to the mitochondrial carrier (TC 2.A.29) family.</text>
</comment>
<dbReference type="InterPro" id="IPR018108">
    <property type="entry name" value="MCP_transmembrane"/>
</dbReference>
<organism evidence="11 12">
    <name type="scientific">Ceraceosorus guamensis</name>
    <dbReference type="NCBI Taxonomy" id="1522189"/>
    <lineage>
        <taxon>Eukaryota</taxon>
        <taxon>Fungi</taxon>
        <taxon>Dikarya</taxon>
        <taxon>Basidiomycota</taxon>
        <taxon>Ustilaginomycotina</taxon>
        <taxon>Exobasidiomycetes</taxon>
        <taxon>Ceraceosorales</taxon>
        <taxon>Ceraceosoraceae</taxon>
        <taxon>Ceraceosorus</taxon>
    </lineage>
</organism>
<dbReference type="InterPro" id="IPR050567">
    <property type="entry name" value="Mitochondrial_Carrier"/>
</dbReference>
<evidence type="ECO:0000256" key="2">
    <source>
        <dbReference type="ARBA" id="ARBA00006375"/>
    </source>
</evidence>
<keyword evidence="3 10" id="KW-0813">Transport</keyword>
<dbReference type="GeneID" id="37036853"/>
<dbReference type="InterPro" id="IPR023395">
    <property type="entry name" value="MCP_dom_sf"/>
</dbReference>
<keyword evidence="12" id="KW-1185">Reference proteome</keyword>
<keyword evidence="5" id="KW-0677">Repeat</keyword>
<gene>
    <name evidence="11" type="ORF">IE81DRAFT_327018</name>
</gene>
<evidence type="ECO:0000256" key="8">
    <source>
        <dbReference type="ARBA" id="ARBA00023136"/>
    </source>
</evidence>
<dbReference type="Proteomes" id="UP000245783">
    <property type="component" value="Unassembled WGS sequence"/>
</dbReference>
<name>A0A316VNP2_9BASI</name>
<dbReference type="OrthoDB" id="2139348at2759"/>
<dbReference type="RefSeq" id="XP_025366100.1">
    <property type="nucleotide sequence ID" value="XM_025514983.1"/>
</dbReference>
<dbReference type="Gene3D" id="1.50.40.10">
    <property type="entry name" value="Mitochondrial carrier domain"/>
    <property type="match status" value="1"/>
</dbReference>
<reference evidence="11 12" key="1">
    <citation type="journal article" date="2018" name="Mol. Biol. Evol.">
        <title>Broad Genomic Sampling Reveals a Smut Pathogenic Ancestry of the Fungal Clade Ustilaginomycotina.</title>
        <authorList>
            <person name="Kijpornyongpan T."/>
            <person name="Mondo S.J."/>
            <person name="Barry K."/>
            <person name="Sandor L."/>
            <person name="Lee J."/>
            <person name="Lipzen A."/>
            <person name="Pangilinan J."/>
            <person name="LaButti K."/>
            <person name="Hainaut M."/>
            <person name="Henrissat B."/>
            <person name="Grigoriev I.V."/>
            <person name="Spatafora J.W."/>
            <person name="Aime M.C."/>
        </authorList>
    </citation>
    <scope>NUCLEOTIDE SEQUENCE [LARGE SCALE GENOMIC DNA]</scope>
    <source>
        <strain evidence="11 12">MCA 4658</strain>
    </source>
</reference>
<evidence type="ECO:0000313" key="11">
    <source>
        <dbReference type="EMBL" id="PWN38940.1"/>
    </source>
</evidence>
<keyword evidence="7" id="KW-0496">Mitochondrion</keyword>
<dbReference type="AlphaFoldDB" id="A0A316VNP2"/>
<evidence type="ECO:0000313" key="12">
    <source>
        <dbReference type="Proteomes" id="UP000245783"/>
    </source>
</evidence>
<evidence type="ECO:0000256" key="7">
    <source>
        <dbReference type="ARBA" id="ARBA00023128"/>
    </source>
</evidence>
<dbReference type="SUPFAM" id="SSF103506">
    <property type="entry name" value="Mitochondrial carrier"/>
    <property type="match status" value="1"/>
</dbReference>
<feature type="repeat" description="Solcar" evidence="9">
    <location>
        <begin position="174"/>
        <end position="263"/>
    </location>
</feature>
<dbReference type="GO" id="GO:1990575">
    <property type="term" value="P:mitochondrial L-ornithine transmembrane transport"/>
    <property type="evidence" value="ECO:0007669"/>
    <property type="project" value="TreeGrafter"/>
</dbReference>
<evidence type="ECO:0000256" key="9">
    <source>
        <dbReference type="PROSITE-ProRule" id="PRU00282"/>
    </source>
</evidence>
<feature type="repeat" description="Solcar" evidence="9">
    <location>
        <begin position="45"/>
        <end position="157"/>
    </location>
</feature>
<evidence type="ECO:0000256" key="10">
    <source>
        <dbReference type="RuleBase" id="RU000488"/>
    </source>
</evidence>
<dbReference type="EMBL" id="KZ819514">
    <property type="protein sequence ID" value="PWN38940.1"/>
    <property type="molecule type" value="Genomic_DNA"/>
</dbReference>
<comment type="subcellular location">
    <subcellularLocation>
        <location evidence="1">Mitochondrion membrane</location>
        <topology evidence="1">Multi-pass membrane protein</topology>
    </subcellularLocation>
</comment>
<evidence type="ECO:0000256" key="1">
    <source>
        <dbReference type="ARBA" id="ARBA00004225"/>
    </source>
</evidence>
<keyword evidence="6" id="KW-1133">Transmembrane helix</keyword>
<protein>
    <submittedName>
        <fullName evidence="11">Mitochondrial carrier</fullName>
    </submittedName>
</protein>
<evidence type="ECO:0000256" key="6">
    <source>
        <dbReference type="ARBA" id="ARBA00022989"/>
    </source>
</evidence>
<dbReference type="PROSITE" id="PS50920">
    <property type="entry name" value="SOLCAR"/>
    <property type="match status" value="2"/>
</dbReference>
<dbReference type="STRING" id="1522189.A0A316VNP2"/>
<dbReference type="Pfam" id="PF00153">
    <property type="entry name" value="Mito_carr"/>
    <property type="match status" value="2"/>
</dbReference>
<dbReference type="GO" id="GO:0031966">
    <property type="term" value="C:mitochondrial membrane"/>
    <property type="evidence" value="ECO:0007669"/>
    <property type="project" value="UniProtKB-SubCell"/>
</dbReference>
<dbReference type="InParanoid" id="A0A316VNP2"/>
<dbReference type="GO" id="GO:0000064">
    <property type="term" value="F:L-ornithine transmembrane transporter activity"/>
    <property type="evidence" value="ECO:0007669"/>
    <property type="project" value="TreeGrafter"/>
</dbReference>